<dbReference type="PANTHER" id="PTHR12277">
    <property type="entry name" value="ALPHA/BETA HYDROLASE DOMAIN-CONTAINING PROTEIN"/>
    <property type="match status" value="1"/>
</dbReference>
<accession>A0ABZ3H759</accession>
<dbReference type="EMBL" id="CP147920">
    <property type="protein sequence ID" value="XAU13933.1"/>
    <property type="molecule type" value="Genomic_DNA"/>
</dbReference>
<feature type="domain" description="AB hydrolase-1" evidence="1">
    <location>
        <begin position="92"/>
        <end position="198"/>
    </location>
</feature>
<keyword evidence="2" id="KW-0378">Hydrolase</keyword>
<dbReference type="Gene3D" id="3.40.50.1820">
    <property type="entry name" value="alpha/beta hydrolase"/>
    <property type="match status" value="1"/>
</dbReference>
<name>A0ABZ3H759_9BACT</name>
<evidence type="ECO:0000313" key="3">
    <source>
        <dbReference type="Proteomes" id="UP001447842"/>
    </source>
</evidence>
<keyword evidence="3" id="KW-1185">Reference proteome</keyword>
<dbReference type="GO" id="GO:0016787">
    <property type="term" value="F:hydrolase activity"/>
    <property type="evidence" value="ECO:0007669"/>
    <property type="project" value="UniProtKB-KW"/>
</dbReference>
<organism evidence="2 3">
    <name type="scientific">Sulfurimonas diazotrophicus</name>
    <dbReference type="NCBI Taxonomy" id="3131939"/>
    <lineage>
        <taxon>Bacteria</taxon>
        <taxon>Pseudomonadati</taxon>
        <taxon>Campylobacterota</taxon>
        <taxon>Epsilonproteobacteria</taxon>
        <taxon>Campylobacterales</taxon>
        <taxon>Sulfurimonadaceae</taxon>
        <taxon>Sulfurimonas</taxon>
    </lineage>
</organism>
<gene>
    <name evidence="2" type="ORF">WCY31_06650</name>
</gene>
<dbReference type="Pfam" id="PF00561">
    <property type="entry name" value="Abhydrolase_1"/>
    <property type="match status" value="1"/>
</dbReference>
<proteinExistence type="predicted"/>
<dbReference type="InterPro" id="IPR029058">
    <property type="entry name" value="AB_hydrolase_fold"/>
</dbReference>
<dbReference type="RefSeq" id="WP_345971743.1">
    <property type="nucleotide sequence ID" value="NZ_CP147920.1"/>
</dbReference>
<sequence>MTVVLTVLGTILLLWGILFLVWPRLVFAPVYYPNRDAFHLHPERFHGLERVRGGNVVLEGVVYEPESPRCTVFYFGGKEQDSVALVGKLSERFPAWRIIAFNYRGYGRSGGRPGERLLLEDAVALVAYARERFGPLMLMGYSLGSSVAAYAASRTSVTQLILVAPFYDVPSLARLRIPYLPAWMMRCRFETARYLGGVSAPVSIFASRDDEIVPIEQSHALKAKAPRLAVYKEYSGYNHAEILGSDRFIADVSKVC</sequence>
<evidence type="ECO:0000259" key="1">
    <source>
        <dbReference type="Pfam" id="PF00561"/>
    </source>
</evidence>
<dbReference type="SUPFAM" id="SSF53474">
    <property type="entry name" value="alpha/beta-Hydrolases"/>
    <property type="match status" value="1"/>
</dbReference>
<reference evidence="2 3" key="1">
    <citation type="submission" date="2024-03" db="EMBL/GenBank/DDBJ databases">
        <title>Sulfurimonas sp. HSL3-1.</title>
        <authorList>
            <person name="Wang S."/>
        </authorList>
    </citation>
    <scope>NUCLEOTIDE SEQUENCE [LARGE SCALE GENOMIC DNA]</scope>
    <source>
        <strain evidence="2 3">HSL3-1</strain>
    </source>
</reference>
<protein>
    <submittedName>
        <fullName evidence="2">Alpha/beta fold hydrolase</fullName>
    </submittedName>
</protein>
<evidence type="ECO:0000313" key="2">
    <source>
        <dbReference type="EMBL" id="XAU13933.1"/>
    </source>
</evidence>
<dbReference type="Proteomes" id="UP001447842">
    <property type="component" value="Chromosome"/>
</dbReference>
<dbReference type="InterPro" id="IPR000073">
    <property type="entry name" value="AB_hydrolase_1"/>
</dbReference>
<dbReference type="PANTHER" id="PTHR12277:SF81">
    <property type="entry name" value="PROTEIN ABHD13"/>
    <property type="match status" value="1"/>
</dbReference>